<organism evidence="4">
    <name type="scientific">Spirodela intermedia</name>
    <name type="common">Intermediate duckweed</name>
    <dbReference type="NCBI Taxonomy" id="51605"/>
    <lineage>
        <taxon>Eukaryota</taxon>
        <taxon>Viridiplantae</taxon>
        <taxon>Streptophyta</taxon>
        <taxon>Embryophyta</taxon>
        <taxon>Tracheophyta</taxon>
        <taxon>Spermatophyta</taxon>
        <taxon>Magnoliopsida</taxon>
        <taxon>Liliopsida</taxon>
        <taxon>Araceae</taxon>
        <taxon>Lemnoideae</taxon>
        <taxon>Spirodela</taxon>
    </lineage>
</organism>
<dbReference type="EMBL" id="LR743595">
    <property type="protein sequence ID" value="CAA2624248.1"/>
    <property type="molecule type" value="Genomic_DNA"/>
</dbReference>
<dbReference type="InterPro" id="IPR011009">
    <property type="entry name" value="Kinase-like_dom_sf"/>
</dbReference>
<dbReference type="SUPFAM" id="SSF56112">
    <property type="entry name" value="Protein kinase-like (PK-like)"/>
    <property type="match status" value="1"/>
</dbReference>
<accession>A0A7I8J0P1</accession>
<keyword evidence="2" id="KW-0472">Membrane</keyword>
<dbReference type="InterPro" id="IPR001245">
    <property type="entry name" value="Ser-Thr/Tyr_kinase_cat_dom"/>
</dbReference>
<evidence type="ECO:0000313" key="4">
    <source>
        <dbReference type="EMBL" id="CAA2624248.1"/>
    </source>
</evidence>
<evidence type="ECO:0000313" key="5">
    <source>
        <dbReference type="Proteomes" id="UP001189122"/>
    </source>
</evidence>
<dbReference type="GO" id="GO:0005524">
    <property type="term" value="F:ATP binding"/>
    <property type="evidence" value="ECO:0007669"/>
    <property type="project" value="InterPro"/>
</dbReference>
<keyword evidence="5" id="KW-1185">Reference proteome</keyword>
<dbReference type="Gene3D" id="3.30.200.20">
    <property type="entry name" value="Phosphorylase Kinase, domain 1"/>
    <property type="match status" value="1"/>
</dbReference>
<dbReference type="Gene3D" id="1.10.510.10">
    <property type="entry name" value="Transferase(Phosphotransferase) domain 1"/>
    <property type="match status" value="1"/>
</dbReference>
<dbReference type="InterPro" id="IPR000719">
    <property type="entry name" value="Prot_kinase_dom"/>
</dbReference>
<feature type="transmembrane region" description="Helical" evidence="2">
    <location>
        <begin position="6"/>
        <end position="29"/>
    </location>
</feature>
<dbReference type="GO" id="GO:0004672">
    <property type="term" value="F:protein kinase activity"/>
    <property type="evidence" value="ECO:0007669"/>
    <property type="project" value="InterPro"/>
</dbReference>
<keyword evidence="2" id="KW-0812">Transmembrane</keyword>
<dbReference type="PROSITE" id="PS50011">
    <property type="entry name" value="PROTEIN_KINASE_DOM"/>
    <property type="match status" value="1"/>
</dbReference>
<dbReference type="Pfam" id="PF07714">
    <property type="entry name" value="PK_Tyr_Ser-Thr"/>
    <property type="match status" value="2"/>
</dbReference>
<feature type="region of interest" description="Disordered" evidence="1">
    <location>
        <begin position="355"/>
        <end position="389"/>
    </location>
</feature>
<dbReference type="PANTHER" id="PTHR48010">
    <property type="entry name" value="OS05G0588300 PROTEIN"/>
    <property type="match status" value="1"/>
</dbReference>
<name>A0A7I8J0P1_SPIIN</name>
<reference evidence="4 5" key="1">
    <citation type="submission" date="2019-12" db="EMBL/GenBank/DDBJ databases">
        <authorList>
            <person name="Scholz U."/>
            <person name="Mascher M."/>
            <person name="Fiebig A."/>
        </authorList>
    </citation>
    <scope>NUCLEOTIDE SEQUENCE</scope>
</reference>
<dbReference type="InterPro" id="IPR050994">
    <property type="entry name" value="At_inactive_RLKs"/>
</dbReference>
<sequence>MCPLAIVGIAVGGAVLLLVLTSLLLGYYLCGGVSKNIRGDPLDWLSGNNNGEKGDGGMIHRDSNNTYNPDAAAEVHGSSSLVFFDKRRGFELEDLLRASAEMLGKGSLGTVYRAVLESGYAVAVKRLKDANPCSRIEFERYMKVVGGLRHPNLVRLRAYYYAAQEKLLVYDYQPNGSLFSLLHEGPSGLDRSDRPGDGRLSRPRIHPRAVQLGEDSPREPQVVEHSPGQEREPCLSDFGLALLLNPADATARLGGYRAPEQTETRTLSQEADVYGFGVVLLEVLTGRWVRSVVREEWTAEVFDAELMRYKNIEEDMVAMLQVAMACVGPRPEERPRMCEVVKMIEDIRGTFHPSWTRRNSTILSPPPPPPSSPQIVMSTGRAIEDDPAP</sequence>
<dbReference type="PANTHER" id="PTHR48010:SF90">
    <property type="entry name" value="OS07G0574100 PROTEIN"/>
    <property type="match status" value="1"/>
</dbReference>
<evidence type="ECO:0000256" key="1">
    <source>
        <dbReference type="SAM" id="MobiDB-lite"/>
    </source>
</evidence>
<evidence type="ECO:0000256" key="2">
    <source>
        <dbReference type="SAM" id="Phobius"/>
    </source>
</evidence>
<evidence type="ECO:0000259" key="3">
    <source>
        <dbReference type="PROSITE" id="PS50011"/>
    </source>
</evidence>
<dbReference type="Proteomes" id="UP001189122">
    <property type="component" value="Unassembled WGS sequence"/>
</dbReference>
<dbReference type="EMBL" id="CACRZD030000008">
    <property type="protein sequence ID" value="CAA6663708.1"/>
    <property type="molecule type" value="Genomic_DNA"/>
</dbReference>
<protein>
    <recommendedName>
        <fullName evidence="3">Protein kinase domain-containing protein</fullName>
    </recommendedName>
</protein>
<feature type="compositionally biased region" description="Basic and acidic residues" evidence="1">
    <location>
        <begin position="190"/>
        <end position="200"/>
    </location>
</feature>
<gene>
    <name evidence="4" type="ORF">SI7747_08010097</name>
</gene>
<proteinExistence type="predicted"/>
<feature type="compositionally biased region" description="Basic and acidic residues" evidence="1">
    <location>
        <begin position="215"/>
        <end position="230"/>
    </location>
</feature>
<feature type="region of interest" description="Disordered" evidence="1">
    <location>
        <begin position="185"/>
        <end position="230"/>
    </location>
</feature>
<feature type="domain" description="Protein kinase" evidence="3">
    <location>
        <begin position="97"/>
        <end position="355"/>
    </location>
</feature>
<keyword evidence="2" id="KW-1133">Transmembrane helix</keyword>
<dbReference type="AlphaFoldDB" id="A0A7I8J0P1"/>